<name>A0A9N7URJ2_PLEPL</name>
<feature type="signal peptide" evidence="1">
    <location>
        <begin position="1"/>
        <end position="20"/>
    </location>
</feature>
<keyword evidence="1" id="KW-0732">Signal</keyword>
<proteinExistence type="predicted"/>
<evidence type="ECO:0000313" key="2">
    <source>
        <dbReference type="EMBL" id="CAB1435378.1"/>
    </source>
</evidence>
<organism evidence="2 3">
    <name type="scientific">Pleuronectes platessa</name>
    <name type="common">European plaice</name>
    <dbReference type="NCBI Taxonomy" id="8262"/>
    <lineage>
        <taxon>Eukaryota</taxon>
        <taxon>Metazoa</taxon>
        <taxon>Chordata</taxon>
        <taxon>Craniata</taxon>
        <taxon>Vertebrata</taxon>
        <taxon>Euteleostomi</taxon>
        <taxon>Actinopterygii</taxon>
        <taxon>Neopterygii</taxon>
        <taxon>Teleostei</taxon>
        <taxon>Neoteleostei</taxon>
        <taxon>Acanthomorphata</taxon>
        <taxon>Carangaria</taxon>
        <taxon>Pleuronectiformes</taxon>
        <taxon>Pleuronectoidei</taxon>
        <taxon>Pleuronectidae</taxon>
        <taxon>Pleuronectes</taxon>
    </lineage>
</organism>
<accession>A0A9N7URJ2</accession>
<dbReference type="Proteomes" id="UP001153269">
    <property type="component" value="Unassembled WGS sequence"/>
</dbReference>
<evidence type="ECO:0000313" key="3">
    <source>
        <dbReference type="Proteomes" id="UP001153269"/>
    </source>
</evidence>
<keyword evidence="3" id="KW-1185">Reference proteome</keyword>
<protein>
    <recommendedName>
        <fullName evidence="4">Secreted protein</fullName>
    </recommendedName>
</protein>
<sequence>MTTLFSVLLSTVLLLPPTAPRRDSLHKVAEHGGERLDIKRGSWPKYISHMTNATRLSRCCAVAGKSILMLPEEQS</sequence>
<feature type="chain" id="PRO_5040112158" description="Secreted protein" evidence="1">
    <location>
        <begin position="21"/>
        <end position="75"/>
    </location>
</feature>
<evidence type="ECO:0000256" key="1">
    <source>
        <dbReference type="SAM" id="SignalP"/>
    </source>
</evidence>
<evidence type="ECO:0008006" key="4">
    <source>
        <dbReference type="Google" id="ProtNLM"/>
    </source>
</evidence>
<gene>
    <name evidence="2" type="ORF">PLEPLA_LOCUS23460</name>
</gene>
<dbReference type="AlphaFoldDB" id="A0A9N7URJ2"/>
<reference evidence="2" key="1">
    <citation type="submission" date="2020-03" db="EMBL/GenBank/DDBJ databases">
        <authorList>
            <person name="Weist P."/>
        </authorList>
    </citation>
    <scope>NUCLEOTIDE SEQUENCE</scope>
</reference>
<dbReference type="EMBL" id="CADEAL010001768">
    <property type="protein sequence ID" value="CAB1435378.1"/>
    <property type="molecule type" value="Genomic_DNA"/>
</dbReference>
<comment type="caution">
    <text evidence="2">The sequence shown here is derived from an EMBL/GenBank/DDBJ whole genome shotgun (WGS) entry which is preliminary data.</text>
</comment>